<dbReference type="GO" id="GO:0006508">
    <property type="term" value="P:proteolysis"/>
    <property type="evidence" value="ECO:0007669"/>
    <property type="project" value="UniProtKB-KW"/>
</dbReference>
<dbReference type="EMBL" id="NMUL01000033">
    <property type="protein sequence ID" value="OXM63568.1"/>
    <property type="molecule type" value="Genomic_DNA"/>
</dbReference>
<evidence type="ECO:0000259" key="6">
    <source>
        <dbReference type="PROSITE" id="PS51935"/>
    </source>
</evidence>
<keyword evidence="4" id="KW-0788">Thiol protease</keyword>
<feature type="compositionally biased region" description="Low complexity" evidence="5">
    <location>
        <begin position="66"/>
        <end position="76"/>
    </location>
</feature>
<dbReference type="Proteomes" id="UP000215199">
    <property type="component" value="Unassembled WGS sequence"/>
</dbReference>
<dbReference type="InterPro" id="IPR038765">
    <property type="entry name" value="Papain-like_cys_pep_sf"/>
</dbReference>
<organism evidence="7 8">
    <name type="scientific">Amycolatopsis vastitatis</name>
    <dbReference type="NCBI Taxonomy" id="1905142"/>
    <lineage>
        <taxon>Bacteria</taxon>
        <taxon>Bacillati</taxon>
        <taxon>Actinomycetota</taxon>
        <taxon>Actinomycetes</taxon>
        <taxon>Pseudonocardiales</taxon>
        <taxon>Pseudonocardiaceae</taxon>
        <taxon>Amycolatopsis</taxon>
    </lineage>
</organism>
<feature type="domain" description="NlpC/P60" evidence="6">
    <location>
        <begin position="121"/>
        <end position="261"/>
    </location>
</feature>
<sequence>MWTGTAGYGDHVGAGSAAGGGKPAGPATGDGSDAVVVSHPAAGTGPAPGARAGEEYGIPLDDPDPGDGVHTAAATNGTGGRAGQEYGIPLGDEPPASGSASGDHTASDHPASDHPVSGGDPAKLQRFLDVAVAQTGDHYVWGAHAGMNDPDPTAFDCSDLVQWATHQVGVDLPRTAWEQYEFLHKRGFTIPIEQAIHTPGALLFSFSSDPDKGLPAHNHVAISLGNGRTMEAKGTQYGVGSWEANTRRFQYAVVIPGVSDGQSGGHPAPAPAAHAGDDFQHHLDTDPAVLDADPAVVAASQQLTAAEPAPHVPEEHFEPAPEPEPDHLSGTLDDIDHDGVDDALHHAEQWSAHFDDHHTDPADHHDVSGAH</sequence>
<reference evidence="8" key="1">
    <citation type="submission" date="2017-07" db="EMBL/GenBank/DDBJ databases">
        <title>Comparative genome mining reveals phylogenetic distribution patterns of secondary metabolites in Amycolatopsis.</title>
        <authorList>
            <person name="Adamek M."/>
            <person name="Alanjary M."/>
            <person name="Sales-Ortells H."/>
            <person name="Goodfellow M."/>
            <person name="Bull A.T."/>
            <person name="Kalinowski J."/>
            <person name="Ziemert N."/>
        </authorList>
    </citation>
    <scope>NUCLEOTIDE SEQUENCE [LARGE SCALE GENOMIC DNA]</scope>
    <source>
        <strain evidence="8">H5</strain>
    </source>
</reference>
<proteinExistence type="inferred from homology"/>
<evidence type="ECO:0000256" key="3">
    <source>
        <dbReference type="ARBA" id="ARBA00022801"/>
    </source>
</evidence>
<feature type="compositionally biased region" description="Low complexity" evidence="5">
    <location>
        <begin position="40"/>
        <end position="51"/>
    </location>
</feature>
<evidence type="ECO:0000313" key="7">
    <source>
        <dbReference type="EMBL" id="OXM63568.1"/>
    </source>
</evidence>
<feature type="region of interest" description="Disordered" evidence="5">
    <location>
        <begin position="1"/>
        <end position="122"/>
    </location>
</feature>
<accession>A0A229SX64</accession>
<comment type="similarity">
    <text evidence="1">Belongs to the peptidase C40 family.</text>
</comment>
<evidence type="ECO:0000256" key="4">
    <source>
        <dbReference type="ARBA" id="ARBA00022807"/>
    </source>
</evidence>
<dbReference type="SUPFAM" id="SSF54001">
    <property type="entry name" value="Cysteine proteinases"/>
    <property type="match status" value="1"/>
</dbReference>
<dbReference type="PANTHER" id="PTHR47359">
    <property type="entry name" value="PEPTIDOGLYCAN DL-ENDOPEPTIDASE CWLO"/>
    <property type="match status" value="1"/>
</dbReference>
<keyword evidence="2" id="KW-0645">Protease</keyword>
<evidence type="ECO:0000256" key="5">
    <source>
        <dbReference type="SAM" id="MobiDB-lite"/>
    </source>
</evidence>
<evidence type="ECO:0000256" key="1">
    <source>
        <dbReference type="ARBA" id="ARBA00007074"/>
    </source>
</evidence>
<keyword evidence="3" id="KW-0378">Hydrolase</keyword>
<dbReference type="Gene3D" id="3.90.1720.10">
    <property type="entry name" value="endopeptidase domain like (from Nostoc punctiforme)"/>
    <property type="match status" value="1"/>
</dbReference>
<dbReference type="PANTHER" id="PTHR47359:SF3">
    <property type="entry name" value="NLP_P60 DOMAIN-CONTAINING PROTEIN-RELATED"/>
    <property type="match status" value="1"/>
</dbReference>
<dbReference type="GO" id="GO:0008234">
    <property type="term" value="F:cysteine-type peptidase activity"/>
    <property type="evidence" value="ECO:0007669"/>
    <property type="project" value="UniProtKB-KW"/>
</dbReference>
<feature type="region of interest" description="Disordered" evidence="5">
    <location>
        <begin position="258"/>
        <end position="285"/>
    </location>
</feature>
<evidence type="ECO:0000313" key="8">
    <source>
        <dbReference type="Proteomes" id="UP000215199"/>
    </source>
</evidence>
<feature type="compositionally biased region" description="Basic and acidic residues" evidence="5">
    <location>
        <begin position="275"/>
        <end position="285"/>
    </location>
</feature>
<feature type="compositionally biased region" description="Low complexity" evidence="5">
    <location>
        <begin position="265"/>
        <end position="274"/>
    </location>
</feature>
<dbReference type="Pfam" id="PF00877">
    <property type="entry name" value="NLPC_P60"/>
    <property type="match status" value="1"/>
</dbReference>
<name>A0A229SX64_9PSEU</name>
<evidence type="ECO:0000256" key="2">
    <source>
        <dbReference type="ARBA" id="ARBA00022670"/>
    </source>
</evidence>
<dbReference type="PROSITE" id="PS51935">
    <property type="entry name" value="NLPC_P60"/>
    <property type="match status" value="1"/>
</dbReference>
<comment type="caution">
    <text evidence="7">The sequence shown here is derived from an EMBL/GenBank/DDBJ whole genome shotgun (WGS) entry which is preliminary data.</text>
</comment>
<dbReference type="InterPro" id="IPR000064">
    <property type="entry name" value="NLP_P60_dom"/>
</dbReference>
<feature type="compositionally biased region" description="Basic and acidic residues" evidence="5">
    <location>
        <begin position="312"/>
        <end position="327"/>
    </location>
</feature>
<keyword evidence="8" id="KW-1185">Reference proteome</keyword>
<protein>
    <recommendedName>
        <fullName evidence="6">NlpC/P60 domain-containing protein</fullName>
    </recommendedName>
</protein>
<dbReference type="InterPro" id="IPR051794">
    <property type="entry name" value="PG_Endopeptidase_C40"/>
</dbReference>
<feature type="compositionally biased region" description="Gly residues" evidence="5">
    <location>
        <begin position="1"/>
        <end position="23"/>
    </location>
</feature>
<gene>
    <name evidence="7" type="ORF">CF165_30510</name>
</gene>
<feature type="region of interest" description="Disordered" evidence="5">
    <location>
        <begin position="304"/>
        <end position="339"/>
    </location>
</feature>
<dbReference type="AlphaFoldDB" id="A0A229SX64"/>